<dbReference type="EMBL" id="BQNB010015919">
    <property type="protein sequence ID" value="GJT45647.1"/>
    <property type="molecule type" value="Genomic_DNA"/>
</dbReference>
<reference evidence="2" key="2">
    <citation type="submission" date="2022-01" db="EMBL/GenBank/DDBJ databases">
        <authorList>
            <person name="Yamashiro T."/>
            <person name="Shiraishi A."/>
            <person name="Satake H."/>
            <person name="Nakayama K."/>
        </authorList>
    </citation>
    <scope>NUCLEOTIDE SEQUENCE</scope>
</reference>
<evidence type="ECO:0000313" key="3">
    <source>
        <dbReference type="Proteomes" id="UP001151760"/>
    </source>
</evidence>
<evidence type="ECO:0000313" key="2">
    <source>
        <dbReference type="EMBL" id="GJT45647.1"/>
    </source>
</evidence>
<protein>
    <submittedName>
        <fullName evidence="2">Retrovirus-related pol polyprotein from transposon TNT 1-94</fullName>
    </submittedName>
</protein>
<evidence type="ECO:0000256" key="1">
    <source>
        <dbReference type="SAM" id="MobiDB-lite"/>
    </source>
</evidence>
<reference evidence="2" key="1">
    <citation type="journal article" date="2022" name="Int. J. Mol. Sci.">
        <title>Draft Genome of Tanacetum Coccineum: Genomic Comparison of Closely Related Tanacetum-Family Plants.</title>
        <authorList>
            <person name="Yamashiro T."/>
            <person name="Shiraishi A."/>
            <person name="Nakayama K."/>
            <person name="Satake H."/>
        </authorList>
    </citation>
    <scope>NUCLEOTIDE SEQUENCE</scope>
</reference>
<sequence>MDKSKETCFAYRKPGHFQKDCPSNKTSTPSYPSSNSSFNKPKPYTPSFTLNIPQNSSNHQKDYKGKYKGLKAKMVVLSQRIDELTKGKNDKGKGDKGKSDKGLIDESFDWDDEFVSSEDEGTTKFKAFMAIAEDEPSVGKGDAQSGQWVEITMKKVHRLLSMIDNEERKHVLDYTHVDLQYVEDQRKNLVNKFNALKQDLTLHKSEMCNLENTVSINCSLQNELIRVNLENKSLKDEIYDLKKVIEKWTCSKFTLDQLLFEQIPRNIVKALGGKGRRKENFSLKEVLFTKADVSTSKSDPMITSDSEVNCDNQEPLPPLTKLTGAEPSGASKSLISLSDLTANMADLTLNTASKEIKKSSNKVSQTYVIKKKTELKHLAV</sequence>
<dbReference type="SUPFAM" id="SSF57756">
    <property type="entry name" value="Retrovirus zinc finger-like domains"/>
    <property type="match status" value="1"/>
</dbReference>
<keyword evidence="3" id="KW-1185">Reference proteome</keyword>
<dbReference type="Proteomes" id="UP001151760">
    <property type="component" value="Unassembled WGS sequence"/>
</dbReference>
<proteinExistence type="predicted"/>
<feature type="compositionally biased region" description="Polar residues" evidence="1">
    <location>
        <begin position="46"/>
        <end position="58"/>
    </location>
</feature>
<dbReference type="Gene3D" id="4.10.60.10">
    <property type="entry name" value="Zinc finger, CCHC-type"/>
    <property type="match status" value="1"/>
</dbReference>
<name>A0ABQ5E3S2_9ASTR</name>
<accession>A0ABQ5E3S2</accession>
<gene>
    <name evidence="2" type="ORF">Tco_0954362</name>
</gene>
<dbReference type="InterPro" id="IPR036875">
    <property type="entry name" value="Znf_CCHC_sf"/>
</dbReference>
<feature type="region of interest" description="Disordered" evidence="1">
    <location>
        <begin position="1"/>
        <end position="63"/>
    </location>
</feature>
<comment type="caution">
    <text evidence="2">The sequence shown here is derived from an EMBL/GenBank/DDBJ whole genome shotgun (WGS) entry which is preliminary data.</text>
</comment>
<feature type="region of interest" description="Disordered" evidence="1">
    <location>
        <begin position="296"/>
        <end position="327"/>
    </location>
</feature>
<organism evidence="2 3">
    <name type="scientific">Tanacetum coccineum</name>
    <dbReference type="NCBI Taxonomy" id="301880"/>
    <lineage>
        <taxon>Eukaryota</taxon>
        <taxon>Viridiplantae</taxon>
        <taxon>Streptophyta</taxon>
        <taxon>Embryophyta</taxon>
        <taxon>Tracheophyta</taxon>
        <taxon>Spermatophyta</taxon>
        <taxon>Magnoliopsida</taxon>
        <taxon>eudicotyledons</taxon>
        <taxon>Gunneridae</taxon>
        <taxon>Pentapetalae</taxon>
        <taxon>asterids</taxon>
        <taxon>campanulids</taxon>
        <taxon>Asterales</taxon>
        <taxon>Asteraceae</taxon>
        <taxon>Asteroideae</taxon>
        <taxon>Anthemideae</taxon>
        <taxon>Anthemidinae</taxon>
        <taxon>Tanacetum</taxon>
    </lineage>
</organism>
<feature type="compositionally biased region" description="Polar residues" evidence="1">
    <location>
        <begin position="296"/>
        <end position="312"/>
    </location>
</feature>
<feature type="compositionally biased region" description="Low complexity" evidence="1">
    <location>
        <begin position="23"/>
        <end position="42"/>
    </location>
</feature>